<dbReference type="Proteomes" id="UP000814140">
    <property type="component" value="Unassembled WGS sequence"/>
</dbReference>
<accession>A0ACB8SY23</accession>
<comment type="caution">
    <text evidence="1">The sequence shown here is derived from an EMBL/GenBank/DDBJ whole genome shotgun (WGS) entry which is preliminary data.</text>
</comment>
<sequence>MPTYTGGCYCGDVRYEINLGSPDDARTSICHCGNCKKFFGSAFGLTAKVPKDTFKVVKGSTKKHVSPNGSSTLHREFCMTCGSGVLEYGEQAAGHSRYVAVGTLDAPSALPPKGEFFCENREMDA</sequence>
<evidence type="ECO:0000313" key="1">
    <source>
        <dbReference type="EMBL" id="KAI0061097.1"/>
    </source>
</evidence>
<dbReference type="EMBL" id="MU277214">
    <property type="protein sequence ID" value="KAI0061097.1"/>
    <property type="molecule type" value="Genomic_DNA"/>
</dbReference>
<proteinExistence type="predicted"/>
<reference evidence="1" key="2">
    <citation type="journal article" date="2022" name="New Phytol.">
        <title>Evolutionary transition to the ectomycorrhizal habit in the genomes of a hyperdiverse lineage of mushroom-forming fungi.</title>
        <authorList>
            <person name="Looney B."/>
            <person name="Miyauchi S."/>
            <person name="Morin E."/>
            <person name="Drula E."/>
            <person name="Courty P.E."/>
            <person name="Kohler A."/>
            <person name="Kuo A."/>
            <person name="LaButti K."/>
            <person name="Pangilinan J."/>
            <person name="Lipzen A."/>
            <person name="Riley R."/>
            <person name="Andreopoulos W."/>
            <person name="He G."/>
            <person name="Johnson J."/>
            <person name="Nolan M."/>
            <person name="Tritt A."/>
            <person name="Barry K.W."/>
            <person name="Grigoriev I.V."/>
            <person name="Nagy L.G."/>
            <person name="Hibbett D."/>
            <person name="Henrissat B."/>
            <person name="Matheny P.B."/>
            <person name="Labbe J."/>
            <person name="Martin F.M."/>
        </authorList>
    </citation>
    <scope>NUCLEOTIDE SEQUENCE</scope>
    <source>
        <strain evidence="1">HHB10654</strain>
    </source>
</reference>
<organism evidence="1 2">
    <name type="scientific">Artomyces pyxidatus</name>
    <dbReference type="NCBI Taxonomy" id="48021"/>
    <lineage>
        <taxon>Eukaryota</taxon>
        <taxon>Fungi</taxon>
        <taxon>Dikarya</taxon>
        <taxon>Basidiomycota</taxon>
        <taxon>Agaricomycotina</taxon>
        <taxon>Agaricomycetes</taxon>
        <taxon>Russulales</taxon>
        <taxon>Auriscalpiaceae</taxon>
        <taxon>Artomyces</taxon>
    </lineage>
</organism>
<keyword evidence="2" id="KW-1185">Reference proteome</keyword>
<evidence type="ECO:0000313" key="2">
    <source>
        <dbReference type="Proteomes" id="UP000814140"/>
    </source>
</evidence>
<reference evidence="1" key="1">
    <citation type="submission" date="2021-03" db="EMBL/GenBank/DDBJ databases">
        <authorList>
            <consortium name="DOE Joint Genome Institute"/>
            <person name="Ahrendt S."/>
            <person name="Looney B.P."/>
            <person name="Miyauchi S."/>
            <person name="Morin E."/>
            <person name="Drula E."/>
            <person name="Courty P.E."/>
            <person name="Chicoki N."/>
            <person name="Fauchery L."/>
            <person name="Kohler A."/>
            <person name="Kuo A."/>
            <person name="Labutti K."/>
            <person name="Pangilinan J."/>
            <person name="Lipzen A."/>
            <person name="Riley R."/>
            <person name="Andreopoulos W."/>
            <person name="He G."/>
            <person name="Johnson J."/>
            <person name="Barry K.W."/>
            <person name="Grigoriev I.V."/>
            <person name="Nagy L."/>
            <person name="Hibbett D."/>
            <person name="Henrissat B."/>
            <person name="Matheny P.B."/>
            <person name="Labbe J."/>
            <person name="Martin F."/>
        </authorList>
    </citation>
    <scope>NUCLEOTIDE SEQUENCE</scope>
    <source>
        <strain evidence="1">HHB10654</strain>
    </source>
</reference>
<gene>
    <name evidence="1" type="ORF">BV25DRAFT_1870841</name>
</gene>
<name>A0ACB8SY23_9AGAM</name>
<protein>
    <submittedName>
        <fullName evidence="1">DUF636 domain protein</fullName>
    </submittedName>
</protein>